<keyword evidence="7 9" id="KW-0811">Translocation</keyword>
<feature type="region of interest" description="Disordered" evidence="10">
    <location>
        <begin position="1"/>
        <end position="31"/>
    </location>
</feature>
<gene>
    <name evidence="9" type="primary">secE</name>
    <name evidence="11" type="ORF">N47_J05770</name>
</gene>
<dbReference type="GO" id="GO:0065002">
    <property type="term" value="P:intracellular protein transmembrane transport"/>
    <property type="evidence" value="ECO:0007669"/>
    <property type="project" value="UniProtKB-UniRule"/>
</dbReference>
<dbReference type="GO" id="GO:0043952">
    <property type="term" value="P:protein transport by the Sec complex"/>
    <property type="evidence" value="ECO:0007669"/>
    <property type="project" value="UniProtKB-UniRule"/>
</dbReference>
<evidence type="ECO:0000256" key="5">
    <source>
        <dbReference type="ARBA" id="ARBA00022927"/>
    </source>
</evidence>
<sequence>MARLLRKKTSINKKKSKQNVDTPESSQDSANTIKKSASIAGALAETKKILILPQKKPLTGSKTLTDKETNSRIEKISQFLREVKIELKKITWPTRKQTIGSTVVVIILVLIVSLFLSVVDMGLQSLVHIILQ</sequence>
<evidence type="ECO:0000256" key="10">
    <source>
        <dbReference type="SAM" id="MobiDB-lite"/>
    </source>
</evidence>
<keyword evidence="5 9" id="KW-0653">Protein transport</keyword>
<dbReference type="GO" id="GO:0009306">
    <property type="term" value="P:protein secretion"/>
    <property type="evidence" value="ECO:0007669"/>
    <property type="project" value="UniProtKB-UniRule"/>
</dbReference>
<evidence type="ECO:0000256" key="7">
    <source>
        <dbReference type="ARBA" id="ARBA00023010"/>
    </source>
</evidence>
<dbReference type="PROSITE" id="PS01067">
    <property type="entry name" value="SECE_SEC61G"/>
    <property type="match status" value="1"/>
</dbReference>
<name>E1YGA2_9BACT</name>
<dbReference type="InterPro" id="IPR005807">
    <property type="entry name" value="SecE_bac"/>
</dbReference>
<dbReference type="PANTHER" id="PTHR33910:SF1">
    <property type="entry name" value="PROTEIN TRANSLOCASE SUBUNIT SECE"/>
    <property type="match status" value="1"/>
</dbReference>
<evidence type="ECO:0000256" key="2">
    <source>
        <dbReference type="ARBA" id="ARBA00022448"/>
    </source>
</evidence>
<evidence type="ECO:0000256" key="3">
    <source>
        <dbReference type="ARBA" id="ARBA00022475"/>
    </source>
</evidence>
<dbReference type="InterPro" id="IPR038379">
    <property type="entry name" value="SecE_sf"/>
</dbReference>
<evidence type="ECO:0000256" key="4">
    <source>
        <dbReference type="ARBA" id="ARBA00022692"/>
    </source>
</evidence>
<keyword evidence="4 9" id="KW-0812">Transmembrane</keyword>
<evidence type="ECO:0000256" key="9">
    <source>
        <dbReference type="HAMAP-Rule" id="MF_00422"/>
    </source>
</evidence>
<evidence type="ECO:0000256" key="1">
    <source>
        <dbReference type="ARBA" id="ARBA00004370"/>
    </source>
</evidence>
<dbReference type="AlphaFoldDB" id="E1YGA2"/>
<proteinExistence type="inferred from homology"/>
<dbReference type="GO" id="GO:0006605">
    <property type="term" value="P:protein targeting"/>
    <property type="evidence" value="ECO:0007669"/>
    <property type="project" value="UniProtKB-UniRule"/>
</dbReference>
<protein>
    <recommendedName>
        <fullName evidence="9">Protein translocase subunit SecE</fullName>
    </recommendedName>
</protein>
<evidence type="ECO:0000256" key="8">
    <source>
        <dbReference type="ARBA" id="ARBA00023136"/>
    </source>
</evidence>
<keyword evidence="3 9" id="KW-1003">Cell membrane</keyword>
<dbReference type="NCBIfam" id="TIGR00964">
    <property type="entry name" value="secE_bact"/>
    <property type="match status" value="1"/>
</dbReference>
<dbReference type="EMBL" id="FR695872">
    <property type="protein sequence ID" value="CBX29596.1"/>
    <property type="molecule type" value="Genomic_DNA"/>
</dbReference>
<feature type="compositionally biased region" description="Polar residues" evidence="10">
    <location>
        <begin position="19"/>
        <end position="31"/>
    </location>
</feature>
<organism evidence="11">
    <name type="scientific">uncultured Desulfobacterium sp</name>
    <dbReference type="NCBI Taxonomy" id="201089"/>
    <lineage>
        <taxon>Bacteria</taxon>
        <taxon>Pseudomonadati</taxon>
        <taxon>Thermodesulfobacteriota</taxon>
        <taxon>Desulfobacteria</taxon>
        <taxon>Desulfobacterales</taxon>
        <taxon>Desulfobacteriaceae</taxon>
        <taxon>Desulfobacterium</taxon>
        <taxon>environmental samples</taxon>
    </lineage>
</organism>
<comment type="function">
    <text evidence="9">Essential subunit of the Sec protein translocation channel SecYEG. Clamps together the 2 halves of SecY. May contact the channel plug during translocation.</text>
</comment>
<feature type="transmembrane region" description="Helical" evidence="9">
    <location>
        <begin position="98"/>
        <end position="119"/>
    </location>
</feature>
<dbReference type="Pfam" id="PF00584">
    <property type="entry name" value="SecE"/>
    <property type="match status" value="1"/>
</dbReference>
<dbReference type="GO" id="GO:0008320">
    <property type="term" value="F:protein transmembrane transporter activity"/>
    <property type="evidence" value="ECO:0007669"/>
    <property type="project" value="UniProtKB-UniRule"/>
</dbReference>
<keyword evidence="6 9" id="KW-1133">Transmembrane helix</keyword>
<dbReference type="GO" id="GO:0005886">
    <property type="term" value="C:plasma membrane"/>
    <property type="evidence" value="ECO:0007669"/>
    <property type="project" value="UniProtKB-SubCell"/>
</dbReference>
<dbReference type="PANTHER" id="PTHR33910">
    <property type="entry name" value="PROTEIN TRANSLOCASE SUBUNIT SECE"/>
    <property type="match status" value="1"/>
</dbReference>
<evidence type="ECO:0000313" key="11">
    <source>
        <dbReference type="EMBL" id="CBX29596.1"/>
    </source>
</evidence>
<reference evidence="11" key="1">
    <citation type="journal article" date="2011" name="Environ. Microbiol.">
        <title>Genomic insights into the metabolic potential of the polycyclic aromatic hydrocarbon degrading sulfate-reducing Deltaproteobacterium N47.</title>
        <authorList>
            <person name="Bergmann F."/>
            <person name="Selesi D."/>
            <person name="Weinmaier T."/>
            <person name="Tischler P."/>
            <person name="Rattei T."/>
            <person name="Meckenstock R.U."/>
        </authorList>
    </citation>
    <scope>NUCLEOTIDE SEQUENCE</scope>
</reference>
<feature type="compositionally biased region" description="Basic residues" evidence="10">
    <location>
        <begin position="1"/>
        <end position="17"/>
    </location>
</feature>
<comment type="subunit">
    <text evidence="9">Component of the Sec protein translocase complex. Heterotrimer consisting of SecY, SecE and SecG subunits. The heterotrimers can form oligomers, although 1 heterotrimer is thought to be able to translocate proteins. Interacts with the ribosome. Interacts with SecDF, and other proteins may be involved. Interacts with SecA.</text>
</comment>
<dbReference type="InterPro" id="IPR001901">
    <property type="entry name" value="Translocase_SecE/Sec61-g"/>
</dbReference>
<comment type="subcellular location">
    <subcellularLocation>
        <location evidence="9">Cell membrane</location>
        <topology evidence="9">Single-pass membrane protein</topology>
    </subcellularLocation>
    <subcellularLocation>
        <location evidence="1">Membrane</location>
    </subcellularLocation>
</comment>
<keyword evidence="8 9" id="KW-0472">Membrane</keyword>
<accession>E1YGA2</accession>
<keyword evidence="2 9" id="KW-0813">Transport</keyword>
<evidence type="ECO:0000256" key="6">
    <source>
        <dbReference type="ARBA" id="ARBA00022989"/>
    </source>
</evidence>
<dbReference type="Gene3D" id="1.20.5.1030">
    <property type="entry name" value="Preprotein translocase secy subunit"/>
    <property type="match status" value="1"/>
</dbReference>
<dbReference type="HAMAP" id="MF_00422">
    <property type="entry name" value="SecE"/>
    <property type="match status" value="1"/>
</dbReference>
<comment type="similarity">
    <text evidence="9">Belongs to the SecE/SEC61-gamma family.</text>
</comment>